<evidence type="ECO:0000256" key="1">
    <source>
        <dbReference type="SAM" id="Phobius"/>
    </source>
</evidence>
<keyword evidence="1" id="KW-1133">Transmembrane helix</keyword>
<protein>
    <submittedName>
        <fullName evidence="2">Uncharacterized protein</fullName>
    </submittedName>
</protein>
<reference evidence="2 3" key="1">
    <citation type="journal article" date="2018" name="Sci. Data">
        <title>The draft genome sequence of cork oak.</title>
        <authorList>
            <person name="Ramos A.M."/>
            <person name="Usie A."/>
            <person name="Barbosa P."/>
            <person name="Barros P.M."/>
            <person name="Capote T."/>
            <person name="Chaves I."/>
            <person name="Simoes F."/>
            <person name="Abreu I."/>
            <person name="Carrasquinho I."/>
            <person name="Faro C."/>
            <person name="Guimaraes J.B."/>
            <person name="Mendonca D."/>
            <person name="Nobrega F."/>
            <person name="Rodrigues L."/>
            <person name="Saibo N.J.M."/>
            <person name="Varela M.C."/>
            <person name="Egas C."/>
            <person name="Matos J."/>
            <person name="Miguel C.M."/>
            <person name="Oliveira M.M."/>
            <person name="Ricardo C.P."/>
            <person name="Goncalves S."/>
        </authorList>
    </citation>
    <scope>NUCLEOTIDE SEQUENCE [LARGE SCALE GENOMIC DNA]</scope>
    <source>
        <strain evidence="3">cv. HL8</strain>
    </source>
</reference>
<proteinExistence type="predicted"/>
<dbReference type="EMBL" id="PKMF04000010">
    <property type="protein sequence ID" value="KAK7859888.1"/>
    <property type="molecule type" value="Genomic_DNA"/>
</dbReference>
<evidence type="ECO:0000313" key="2">
    <source>
        <dbReference type="EMBL" id="KAK7859888.1"/>
    </source>
</evidence>
<dbReference type="AlphaFoldDB" id="A0AAW0MAX5"/>
<keyword evidence="3" id="KW-1185">Reference proteome</keyword>
<dbReference type="Proteomes" id="UP000237347">
    <property type="component" value="Unassembled WGS sequence"/>
</dbReference>
<comment type="caution">
    <text evidence="2">The sequence shown here is derived from an EMBL/GenBank/DDBJ whole genome shotgun (WGS) entry which is preliminary data.</text>
</comment>
<keyword evidence="1" id="KW-0472">Membrane</keyword>
<accession>A0AAW0MAX5</accession>
<organism evidence="2 3">
    <name type="scientific">Quercus suber</name>
    <name type="common">Cork oak</name>
    <dbReference type="NCBI Taxonomy" id="58331"/>
    <lineage>
        <taxon>Eukaryota</taxon>
        <taxon>Viridiplantae</taxon>
        <taxon>Streptophyta</taxon>
        <taxon>Embryophyta</taxon>
        <taxon>Tracheophyta</taxon>
        <taxon>Spermatophyta</taxon>
        <taxon>Magnoliopsida</taxon>
        <taxon>eudicotyledons</taxon>
        <taxon>Gunneridae</taxon>
        <taxon>Pentapetalae</taxon>
        <taxon>rosids</taxon>
        <taxon>fabids</taxon>
        <taxon>Fagales</taxon>
        <taxon>Fagaceae</taxon>
        <taxon>Quercus</taxon>
    </lineage>
</organism>
<keyword evidence="1" id="KW-0812">Transmembrane</keyword>
<gene>
    <name evidence="2" type="ORF">CFP56_002174</name>
</gene>
<name>A0AAW0MAX5_QUESU</name>
<sequence length="74" mass="8168">MEFSVGKDGDGAGNNVTMTRNEIAVFSTKRILPIIGKICQLRQRRQRTKSMTSSMFMRSLVVVAGAAAFLSSWL</sequence>
<evidence type="ECO:0000313" key="3">
    <source>
        <dbReference type="Proteomes" id="UP000237347"/>
    </source>
</evidence>
<feature type="transmembrane region" description="Helical" evidence="1">
    <location>
        <begin position="55"/>
        <end position="73"/>
    </location>
</feature>